<sequence length="221" mass="24605">MNRSEILNHTRLLQVMQEAGSFSLPGQDAQYRAVPPNRPRTSLQEARENPDARNAAVLALLHPIQDETHVALIRRNTYPGVHSGQISFPGGKVEDSDSDLIETAIRETHEEVGVSADNYSVWGELTQVYIPPSRFLVQPVVGLAKHELQFVREEREVEEILHAPLSLFTNENSLVMEKLDVGGFNIEVPVFKWNGHIIWGATAMMLSELGTLINSISESSS</sequence>
<keyword evidence="6" id="KW-0464">Manganese</keyword>
<organism evidence="8 9">
    <name type="scientific">Phaeocystidibacter luteus</name>
    <dbReference type="NCBI Taxonomy" id="911197"/>
    <lineage>
        <taxon>Bacteria</taxon>
        <taxon>Pseudomonadati</taxon>
        <taxon>Bacteroidota</taxon>
        <taxon>Flavobacteriia</taxon>
        <taxon>Flavobacteriales</taxon>
        <taxon>Phaeocystidibacteraceae</taxon>
        <taxon>Phaeocystidibacter</taxon>
    </lineage>
</organism>
<evidence type="ECO:0000256" key="6">
    <source>
        <dbReference type="ARBA" id="ARBA00023211"/>
    </source>
</evidence>
<keyword evidence="4" id="KW-0378">Hydrolase</keyword>
<evidence type="ECO:0000256" key="4">
    <source>
        <dbReference type="ARBA" id="ARBA00022801"/>
    </source>
</evidence>
<evidence type="ECO:0000256" key="2">
    <source>
        <dbReference type="ARBA" id="ARBA00001946"/>
    </source>
</evidence>
<dbReference type="Pfam" id="PF00293">
    <property type="entry name" value="NUDIX"/>
    <property type="match status" value="1"/>
</dbReference>
<proteinExistence type="predicted"/>
<evidence type="ECO:0000256" key="3">
    <source>
        <dbReference type="ARBA" id="ARBA00022723"/>
    </source>
</evidence>
<dbReference type="PROSITE" id="PS51462">
    <property type="entry name" value="NUDIX"/>
    <property type="match status" value="1"/>
</dbReference>
<dbReference type="PANTHER" id="PTHR12992">
    <property type="entry name" value="NUDIX HYDROLASE"/>
    <property type="match status" value="1"/>
</dbReference>
<keyword evidence="5" id="KW-0460">Magnesium</keyword>
<dbReference type="InterPro" id="IPR000086">
    <property type="entry name" value="NUDIX_hydrolase_dom"/>
</dbReference>
<keyword evidence="9" id="KW-1185">Reference proteome</keyword>
<feature type="domain" description="Nudix hydrolase" evidence="7">
    <location>
        <begin position="51"/>
        <end position="187"/>
    </location>
</feature>
<comment type="cofactor">
    <cofactor evidence="1">
        <name>Mn(2+)</name>
        <dbReference type="ChEBI" id="CHEBI:29035"/>
    </cofactor>
</comment>
<dbReference type="GO" id="GO:0010945">
    <property type="term" value="F:coenzyme A diphosphatase activity"/>
    <property type="evidence" value="ECO:0007669"/>
    <property type="project" value="InterPro"/>
</dbReference>
<evidence type="ECO:0000256" key="5">
    <source>
        <dbReference type="ARBA" id="ARBA00022842"/>
    </source>
</evidence>
<dbReference type="OrthoDB" id="9802805at2"/>
<comment type="cofactor">
    <cofactor evidence="2">
        <name>Mg(2+)</name>
        <dbReference type="ChEBI" id="CHEBI:18420"/>
    </cofactor>
</comment>
<reference evidence="8 9" key="1">
    <citation type="submission" date="2019-09" db="EMBL/GenBank/DDBJ databases">
        <title>Genomes of family Cryomorphaceae.</title>
        <authorList>
            <person name="Bowman J.P."/>
        </authorList>
    </citation>
    <scope>NUCLEOTIDE SEQUENCE [LARGE SCALE GENOMIC DNA]</scope>
    <source>
        <strain evidence="8 9">LMG 25704</strain>
    </source>
</reference>
<dbReference type="Proteomes" id="UP000468650">
    <property type="component" value="Unassembled WGS sequence"/>
</dbReference>
<evidence type="ECO:0000313" key="9">
    <source>
        <dbReference type="Proteomes" id="UP000468650"/>
    </source>
</evidence>
<dbReference type="EMBL" id="WBVO01000001">
    <property type="protein sequence ID" value="KAB2814820.1"/>
    <property type="molecule type" value="Genomic_DNA"/>
</dbReference>
<dbReference type="GO" id="GO:0046872">
    <property type="term" value="F:metal ion binding"/>
    <property type="evidence" value="ECO:0007669"/>
    <property type="project" value="UniProtKB-KW"/>
</dbReference>
<dbReference type="InterPro" id="IPR015797">
    <property type="entry name" value="NUDIX_hydrolase-like_dom_sf"/>
</dbReference>
<dbReference type="InterPro" id="IPR045121">
    <property type="entry name" value="CoAse"/>
</dbReference>
<name>A0A6N6RMK7_9FLAO</name>
<accession>A0A6N6RMK7</accession>
<dbReference type="Gene3D" id="3.90.79.10">
    <property type="entry name" value="Nucleoside Triphosphate Pyrophosphohydrolase"/>
    <property type="match status" value="1"/>
</dbReference>
<dbReference type="SUPFAM" id="SSF55811">
    <property type="entry name" value="Nudix"/>
    <property type="match status" value="1"/>
</dbReference>
<protein>
    <submittedName>
        <fullName evidence="8">CoA pyrophosphatase</fullName>
    </submittedName>
</protein>
<evidence type="ECO:0000256" key="1">
    <source>
        <dbReference type="ARBA" id="ARBA00001936"/>
    </source>
</evidence>
<comment type="caution">
    <text evidence="8">The sequence shown here is derived from an EMBL/GenBank/DDBJ whole genome shotgun (WGS) entry which is preliminary data.</text>
</comment>
<dbReference type="RefSeq" id="WP_151666398.1">
    <property type="nucleotide sequence ID" value="NZ_WBVO01000001.1"/>
</dbReference>
<evidence type="ECO:0000313" key="8">
    <source>
        <dbReference type="EMBL" id="KAB2814820.1"/>
    </source>
</evidence>
<dbReference type="CDD" id="cd03426">
    <property type="entry name" value="NUDIX_CoAse_Nudt7"/>
    <property type="match status" value="1"/>
</dbReference>
<gene>
    <name evidence="8" type="ORF">F8C67_03465</name>
</gene>
<keyword evidence="3" id="KW-0479">Metal-binding</keyword>
<dbReference type="AlphaFoldDB" id="A0A6N6RMK7"/>
<evidence type="ECO:0000259" key="7">
    <source>
        <dbReference type="PROSITE" id="PS51462"/>
    </source>
</evidence>
<dbReference type="PANTHER" id="PTHR12992:SF11">
    <property type="entry name" value="MITOCHONDRIAL COENZYME A DIPHOSPHATASE NUDT8"/>
    <property type="match status" value="1"/>
</dbReference>